<name>I0FFE1_BORCA</name>
<geneLocation type="plasmid" evidence="2">
    <name>unnamed32</name>
</geneLocation>
<evidence type="ECO:0000313" key="2">
    <source>
        <dbReference type="Proteomes" id="UP000005212"/>
    </source>
</evidence>
<dbReference type="KEGG" id="bcw:Q7M_1199"/>
<proteinExistence type="predicted"/>
<organism evidence="1 2">
    <name type="scientific">Borrelia crocidurae (strain Achema)</name>
    <dbReference type="NCBI Taxonomy" id="1155096"/>
    <lineage>
        <taxon>Bacteria</taxon>
        <taxon>Pseudomonadati</taxon>
        <taxon>Spirochaetota</taxon>
        <taxon>Spirochaetia</taxon>
        <taxon>Spirochaetales</taxon>
        <taxon>Borreliaceae</taxon>
        <taxon>Borrelia</taxon>
    </lineage>
</organism>
<reference evidence="2" key="2">
    <citation type="submission" date="2012-03" db="EMBL/GenBank/DDBJ databases">
        <title>Complete genome sequence of Borrelia crocidurae.</title>
        <authorList>
            <person name="Elbir H."/>
            <person name="Gimenez G."/>
            <person name="Robert C."/>
            <person name="Raoult D."/>
            <person name="Drancourt M."/>
        </authorList>
    </citation>
    <scope>NUCLEOTIDE SEQUENCE [LARGE SCALE GENOMIC DNA]</scope>
    <source>
        <strain evidence="2">Achema</strain>
        <plasmid evidence="2">unnamed32</plasmid>
    </source>
</reference>
<dbReference type="PATRIC" id="fig|1155096.3.peg.1429"/>
<dbReference type="HOGENOM" id="CLU_2970259_0_0_12"/>
<gene>
    <name evidence="1" type="ordered locus">Q7M_1199</name>
</gene>
<evidence type="ECO:0000313" key="1">
    <source>
        <dbReference type="EMBL" id="AFI32197.1"/>
    </source>
</evidence>
<sequence>MSPLLKCSVFKLQSLKVINDSSIPLNDVSSLILIIKEDSKREVRENCRRIWELWKDER</sequence>
<protein>
    <submittedName>
        <fullName evidence="1">Uncharacterized protein</fullName>
    </submittedName>
</protein>
<reference evidence="1 2" key="1">
    <citation type="journal article" date="2012" name="J. Bacteriol.">
        <title>Complete Genome Sequence of Borrelia crocidurae.</title>
        <authorList>
            <person name="Elbir H."/>
            <person name="Gimenez G."/>
            <person name="Robert C."/>
            <person name="Bergstrom S."/>
            <person name="Cutler S."/>
            <person name="Raoult D."/>
            <person name="Drancourt M."/>
        </authorList>
    </citation>
    <scope>NUCLEOTIDE SEQUENCE [LARGE SCALE GENOMIC DNA]</scope>
    <source>
        <strain evidence="1 2">Achema</strain>
        <plasmid evidence="2">unnamed32</plasmid>
    </source>
</reference>
<dbReference type="AlphaFoldDB" id="I0FFE1"/>
<dbReference type="EMBL" id="CP003458">
    <property type="protein sequence ID" value="AFI32197.1"/>
    <property type="molecule type" value="Genomic_DNA"/>
</dbReference>
<dbReference type="Proteomes" id="UP000005212">
    <property type="component" value="Plasmid unnamed32"/>
</dbReference>
<keyword evidence="1" id="KW-0614">Plasmid</keyword>
<accession>I0FFE1</accession>